<dbReference type="RefSeq" id="WP_229808239.1">
    <property type="nucleotide sequence ID" value="NZ_BAAAHD010000046.1"/>
</dbReference>
<evidence type="ECO:0000313" key="1">
    <source>
        <dbReference type="EMBL" id="MBB4777565.1"/>
    </source>
</evidence>
<dbReference type="AlphaFoldDB" id="A0A7W7IIE1"/>
<proteinExistence type="predicted"/>
<comment type="caution">
    <text evidence="1">The sequence shown here is derived from an EMBL/GenBank/DDBJ whole genome shotgun (WGS) entry which is preliminary data.</text>
</comment>
<protein>
    <recommendedName>
        <fullName evidence="3">Asp23/Gls24 family envelope stress response protein</fullName>
    </recommendedName>
</protein>
<accession>A0A7W7IIE1</accession>
<evidence type="ECO:0000313" key="2">
    <source>
        <dbReference type="Proteomes" id="UP000549343"/>
    </source>
</evidence>
<reference evidence="1 2" key="1">
    <citation type="submission" date="2020-08" db="EMBL/GenBank/DDBJ databases">
        <title>Sequencing the genomes of 1000 actinobacteria strains.</title>
        <authorList>
            <person name="Klenk H.-P."/>
        </authorList>
    </citation>
    <scope>NUCLEOTIDE SEQUENCE [LARGE SCALE GENOMIC DNA]</scope>
    <source>
        <strain evidence="1 2">DSM 44772</strain>
    </source>
</reference>
<dbReference type="Proteomes" id="UP000549343">
    <property type="component" value="Unassembled WGS sequence"/>
</dbReference>
<gene>
    <name evidence="1" type="ORF">F4557_005983</name>
</gene>
<dbReference type="EMBL" id="JACHMV010000001">
    <property type="protein sequence ID" value="MBB4777565.1"/>
    <property type="molecule type" value="Genomic_DNA"/>
</dbReference>
<name>A0A7W7IIE1_9ACTN</name>
<organism evidence="1 2">
    <name type="scientific">Actinomadura livida</name>
    <dbReference type="NCBI Taxonomy" id="79909"/>
    <lineage>
        <taxon>Bacteria</taxon>
        <taxon>Bacillati</taxon>
        <taxon>Actinomycetota</taxon>
        <taxon>Actinomycetes</taxon>
        <taxon>Streptosporangiales</taxon>
        <taxon>Thermomonosporaceae</taxon>
        <taxon>Actinomadura</taxon>
    </lineage>
</organism>
<sequence length="77" mass="8185">MLGLTSGPRGWIATYRPGPPLAGVAVRPGEIEVGVVVRYGRPCAEIADDVRRLVRPLAGGRRVTVLIGDIADERPVP</sequence>
<evidence type="ECO:0008006" key="3">
    <source>
        <dbReference type="Google" id="ProtNLM"/>
    </source>
</evidence>